<dbReference type="AlphaFoldDB" id="A0A5C8D8J4"/>
<dbReference type="EMBL" id="SAXU01000001">
    <property type="protein sequence ID" value="TXJ20791.1"/>
    <property type="molecule type" value="Genomic_DNA"/>
</dbReference>
<sequence length="86" mass="10041">MEKLANRNENEIIKNLNVRFHRDKKKAIVKISVKKCLDIKLYPIDKPTKKNKYHAEIHNGPNDDKLIDDNKCLDLSEAVILAKLFK</sequence>
<dbReference type="Proteomes" id="UP000324638">
    <property type="component" value="Unassembled WGS sequence"/>
</dbReference>
<organism evidence="1 2">
    <name type="scientific">Brachyspira aalborgi</name>
    <dbReference type="NCBI Taxonomy" id="29522"/>
    <lineage>
        <taxon>Bacteria</taxon>
        <taxon>Pseudomonadati</taxon>
        <taxon>Spirochaetota</taxon>
        <taxon>Spirochaetia</taxon>
        <taxon>Brachyspirales</taxon>
        <taxon>Brachyspiraceae</taxon>
        <taxon>Brachyspira</taxon>
    </lineage>
</organism>
<accession>A0A5C8D8J4</accession>
<protein>
    <submittedName>
        <fullName evidence="1">Uncharacterized protein</fullName>
    </submittedName>
</protein>
<reference evidence="1 2" key="1">
    <citation type="journal article" date="1992" name="Lakartidningen">
        <title>[Penicillin V and not amoxicillin is the first choice preparation in acute otitis].</title>
        <authorList>
            <person name="Kamme C."/>
            <person name="Lundgren K."/>
            <person name="Prellner K."/>
        </authorList>
    </citation>
    <scope>NUCLEOTIDE SEQUENCE [LARGE SCALE GENOMIC DNA]</scope>
    <source>
        <strain evidence="1 2">513A</strain>
    </source>
</reference>
<name>A0A5C8D8J4_9SPIR</name>
<evidence type="ECO:0000313" key="1">
    <source>
        <dbReference type="EMBL" id="TXJ20791.1"/>
    </source>
</evidence>
<gene>
    <name evidence="1" type="ORF">EPJ79_06540</name>
</gene>
<evidence type="ECO:0000313" key="2">
    <source>
        <dbReference type="Proteomes" id="UP000324638"/>
    </source>
</evidence>
<comment type="caution">
    <text evidence="1">The sequence shown here is derived from an EMBL/GenBank/DDBJ whole genome shotgun (WGS) entry which is preliminary data.</text>
</comment>
<proteinExistence type="predicted"/>
<dbReference type="RefSeq" id="WP_147738885.1">
    <property type="nucleotide sequence ID" value="NZ_SAXU01000001.1"/>
</dbReference>